<dbReference type="FunFam" id="1.10.10.60:FF:000055">
    <property type="entry name" value="Homeobox protein Hox-A5"/>
    <property type="match status" value="1"/>
</dbReference>
<feature type="compositionally biased region" description="Low complexity" evidence="9">
    <location>
        <begin position="336"/>
        <end position="355"/>
    </location>
</feature>
<dbReference type="GO" id="GO:0005634">
    <property type="term" value="C:nucleus"/>
    <property type="evidence" value="ECO:0007669"/>
    <property type="project" value="UniProtKB-SubCell"/>
</dbReference>
<feature type="domain" description="Homeobox" evidence="10">
    <location>
        <begin position="244"/>
        <end position="304"/>
    </location>
</feature>
<dbReference type="PROSITE" id="PS00027">
    <property type="entry name" value="HOMEOBOX_1"/>
    <property type="match status" value="1"/>
</dbReference>
<dbReference type="PRINTS" id="PR00025">
    <property type="entry name" value="ANTENNAPEDIA"/>
</dbReference>
<evidence type="ECO:0000256" key="8">
    <source>
        <dbReference type="RuleBase" id="RU004442"/>
    </source>
</evidence>
<dbReference type="Pfam" id="PF00046">
    <property type="entry name" value="Homeodomain"/>
    <property type="match status" value="1"/>
</dbReference>
<dbReference type="EMBL" id="CAJNOK010004712">
    <property type="protein sequence ID" value="CAF0947053.1"/>
    <property type="molecule type" value="Genomic_DNA"/>
</dbReference>
<name>A0A8S2DK72_9BILA</name>
<dbReference type="InterPro" id="IPR017995">
    <property type="entry name" value="Homeobox_antennapedia"/>
</dbReference>
<feature type="compositionally biased region" description="Polar residues" evidence="9">
    <location>
        <begin position="50"/>
        <end position="66"/>
    </location>
</feature>
<evidence type="ECO:0000259" key="10">
    <source>
        <dbReference type="PROSITE" id="PS50071"/>
    </source>
</evidence>
<dbReference type="AlphaFoldDB" id="A0A8S2DK72"/>
<dbReference type="CDD" id="cd00086">
    <property type="entry name" value="homeodomain"/>
    <property type="match status" value="1"/>
</dbReference>
<evidence type="ECO:0000256" key="1">
    <source>
        <dbReference type="ARBA" id="ARBA00004123"/>
    </source>
</evidence>
<feature type="region of interest" description="Disordered" evidence="9">
    <location>
        <begin position="327"/>
        <end position="366"/>
    </location>
</feature>
<gene>
    <name evidence="11" type="ORF">OVA965_LOCUS11949</name>
    <name evidence="12" type="ORF">TMI583_LOCUS11953</name>
</gene>
<keyword evidence="5 6" id="KW-0539">Nucleus</keyword>
<comment type="similarity">
    <text evidence="8">Belongs to the Antp homeobox family.</text>
</comment>
<dbReference type="InterPro" id="IPR050296">
    <property type="entry name" value="Antp_homeobox"/>
</dbReference>
<dbReference type="GO" id="GO:0009952">
    <property type="term" value="P:anterior/posterior pattern specification"/>
    <property type="evidence" value="ECO:0007669"/>
    <property type="project" value="TreeGrafter"/>
</dbReference>
<dbReference type="GO" id="GO:0000981">
    <property type="term" value="F:DNA-binding transcription factor activity, RNA polymerase II-specific"/>
    <property type="evidence" value="ECO:0007669"/>
    <property type="project" value="InterPro"/>
</dbReference>
<organism evidence="11 13">
    <name type="scientific">Didymodactylos carnosus</name>
    <dbReference type="NCBI Taxonomy" id="1234261"/>
    <lineage>
        <taxon>Eukaryota</taxon>
        <taxon>Metazoa</taxon>
        <taxon>Spiralia</taxon>
        <taxon>Gnathifera</taxon>
        <taxon>Rotifera</taxon>
        <taxon>Eurotatoria</taxon>
        <taxon>Bdelloidea</taxon>
        <taxon>Philodinida</taxon>
        <taxon>Philodinidae</taxon>
        <taxon>Didymodactylos</taxon>
    </lineage>
</organism>
<comment type="subcellular location">
    <subcellularLocation>
        <location evidence="1 6 7">Nucleus</location>
    </subcellularLocation>
</comment>
<dbReference type="InterPro" id="IPR000047">
    <property type="entry name" value="HTH_motif"/>
</dbReference>
<dbReference type="EMBL" id="CAJOBA010004717">
    <property type="protein sequence ID" value="CAF3721616.1"/>
    <property type="molecule type" value="Genomic_DNA"/>
</dbReference>
<dbReference type="Gene3D" id="1.10.10.60">
    <property type="entry name" value="Homeodomain-like"/>
    <property type="match status" value="1"/>
</dbReference>
<dbReference type="Proteomes" id="UP000677228">
    <property type="component" value="Unassembled WGS sequence"/>
</dbReference>
<evidence type="ECO:0000256" key="3">
    <source>
        <dbReference type="ARBA" id="ARBA00023125"/>
    </source>
</evidence>
<dbReference type="InterPro" id="IPR009057">
    <property type="entry name" value="Homeodomain-like_sf"/>
</dbReference>
<dbReference type="PRINTS" id="PR00024">
    <property type="entry name" value="HOMEOBOX"/>
</dbReference>
<evidence type="ECO:0000313" key="13">
    <source>
        <dbReference type="Proteomes" id="UP000677228"/>
    </source>
</evidence>
<evidence type="ECO:0000256" key="7">
    <source>
        <dbReference type="RuleBase" id="RU000682"/>
    </source>
</evidence>
<feature type="compositionally biased region" description="Low complexity" evidence="9">
    <location>
        <begin position="35"/>
        <end position="49"/>
    </location>
</feature>
<dbReference type="PRINTS" id="PR00031">
    <property type="entry name" value="HTHREPRESSR"/>
</dbReference>
<dbReference type="SUPFAM" id="SSF46689">
    <property type="entry name" value="Homeodomain-like"/>
    <property type="match status" value="1"/>
</dbReference>
<evidence type="ECO:0000256" key="5">
    <source>
        <dbReference type="ARBA" id="ARBA00023242"/>
    </source>
</evidence>
<sequence length="366" mass="41441">MATASNFLNTLSSSTAVVNVYNNNNNSNHHHHQHTSNGGNTSSDTNNINPQQQKLSQRNSSPSLPSNDFHPPRVTTTPSLSVYTNNNDTTSYQNFNVHQYDGNSPPLYNTGSTTTNIAATSSTAAVAAQAAINFYRNVPSSSQDPYYSSFNQNSAIFDYASHPHQTLLHHPIGGSSHFTTNSHPHHITENINQFSNNSTIHNPFATTMHNLYNQKQDAFQHHPQHNIFPWMRRNLHIGCDPNLGETKRTRTSYSRYQTLELEKEFHFNRYLSRRRRIEIAHALGLTERQIKIWFQNRRMKWKKENKLTSLNDVSKNEDKAAIMVVKKEKHDIRQHSTINSATNSSSSLTQQSSGSCGRSSPNLNKL</sequence>
<dbReference type="PANTHER" id="PTHR45659:SF4">
    <property type="entry name" value="HOMEOBOX PROTEIN ABDOMINAL-A"/>
    <property type="match status" value="1"/>
</dbReference>
<accession>A0A8S2DK72</accession>
<evidence type="ECO:0000256" key="6">
    <source>
        <dbReference type="PROSITE-ProRule" id="PRU00108"/>
    </source>
</evidence>
<feature type="DNA-binding region" description="Homeobox" evidence="6">
    <location>
        <begin position="246"/>
        <end position="305"/>
    </location>
</feature>
<keyword evidence="2" id="KW-0217">Developmental protein</keyword>
<evidence type="ECO:0000313" key="12">
    <source>
        <dbReference type="EMBL" id="CAF3721616.1"/>
    </source>
</evidence>
<reference evidence="11" key="1">
    <citation type="submission" date="2021-02" db="EMBL/GenBank/DDBJ databases">
        <authorList>
            <person name="Nowell W R."/>
        </authorList>
    </citation>
    <scope>NUCLEOTIDE SEQUENCE</scope>
</reference>
<dbReference type="Proteomes" id="UP000682733">
    <property type="component" value="Unassembled WGS sequence"/>
</dbReference>
<dbReference type="InterPro" id="IPR020479">
    <property type="entry name" value="HD_metazoa"/>
</dbReference>
<dbReference type="InterPro" id="IPR001356">
    <property type="entry name" value="HD"/>
</dbReference>
<feature type="compositionally biased region" description="Polar residues" evidence="9">
    <location>
        <begin position="74"/>
        <end position="88"/>
    </location>
</feature>
<evidence type="ECO:0000256" key="4">
    <source>
        <dbReference type="ARBA" id="ARBA00023155"/>
    </source>
</evidence>
<dbReference type="PANTHER" id="PTHR45659">
    <property type="entry name" value="HOMEOBOX PROTEIN HOX"/>
    <property type="match status" value="1"/>
</dbReference>
<proteinExistence type="inferred from homology"/>
<keyword evidence="3 6" id="KW-0238">DNA-binding</keyword>
<evidence type="ECO:0000313" key="11">
    <source>
        <dbReference type="EMBL" id="CAF0947053.1"/>
    </source>
</evidence>
<dbReference type="PROSITE" id="PS50071">
    <property type="entry name" value="HOMEOBOX_2"/>
    <property type="match status" value="1"/>
</dbReference>
<dbReference type="InterPro" id="IPR017970">
    <property type="entry name" value="Homeobox_CS"/>
</dbReference>
<protein>
    <recommendedName>
        <fullName evidence="10">Homeobox domain-containing protein</fullName>
    </recommendedName>
</protein>
<dbReference type="SMART" id="SM00389">
    <property type="entry name" value="HOX"/>
    <property type="match status" value="1"/>
</dbReference>
<comment type="caution">
    <text evidence="11">The sequence shown here is derived from an EMBL/GenBank/DDBJ whole genome shotgun (WGS) entry which is preliminary data.</text>
</comment>
<feature type="compositionally biased region" description="Polar residues" evidence="9">
    <location>
        <begin position="356"/>
        <end position="366"/>
    </location>
</feature>
<feature type="region of interest" description="Disordered" evidence="9">
    <location>
        <begin position="20"/>
        <end position="88"/>
    </location>
</feature>
<keyword evidence="4 6" id="KW-0371">Homeobox</keyword>
<dbReference type="GO" id="GO:0000978">
    <property type="term" value="F:RNA polymerase II cis-regulatory region sequence-specific DNA binding"/>
    <property type="evidence" value="ECO:0007669"/>
    <property type="project" value="TreeGrafter"/>
</dbReference>
<evidence type="ECO:0000256" key="9">
    <source>
        <dbReference type="SAM" id="MobiDB-lite"/>
    </source>
</evidence>
<evidence type="ECO:0000256" key="2">
    <source>
        <dbReference type="ARBA" id="ARBA00022473"/>
    </source>
</evidence>